<name>A0A841Z0E5_9LIST</name>
<dbReference type="AlphaFoldDB" id="A0A841Z0E5"/>
<dbReference type="Gene3D" id="1.25.10.90">
    <property type="match status" value="1"/>
</dbReference>
<dbReference type="EMBL" id="JAARQN010000010">
    <property type="protein sequence ID" value="MBC1458297.1"/>
    <property type="molecule type" value="Genomic_DNA"/>
</dbReference>
<dbReference type="PANTHER" id="PTHR41291:SF1">
    <property type="entry name" value="DNA ALKYLATION REPAIR PROTEIN"/>
    <property type="match status" value="1"/>
</dbReference>
<comment type="caution">
    <text evidence="1">The sequence shown here is derived from an EMBL/GenBank/DDBJ whole genome shotgun (WGS) entry which is preliminary data.</text>
</comment>
<dbReference type="SUPFAM" id="SSF48371">
    <property type="entry name" value="ARM repeat"/>
    <property type="match status" value="1"/>
</dbReference>
<proteinExistence type="predicted"/>
<protein>
    <submittedName>
        <fullName evidence="1">DNA alkylation repair protein</fullName>
    </submittedName>
</protein>
<evidence type="ECO:0000313" key="1">
    <source>
        <dbReference type="EMBL" id="MBC1458297.1"/>
    </source>
</evidence>
<dbReference type="PANTHER" id="PTHR41291">
    <property type="entry name" value="DNA ALKYLATION REPAIR PROTEIN"/>
    <property type="match status" value="1"/>
</dbReference>
<dbReference type="Pfam" id="PF08713">
    <property type="entry name" value="DNA_alkylation"/>
    <property type="match status" value="1"/>
</dbReference>
<dbReference type="RefSeq" id="WP_185389482.1">
    <property type="nucleotide sequence ID" value="NZ_JAARQN010000010.1"/>
</dbReference>
<gene>
    <name evidence="1" type="ORF">HB850_11090</name>
</gene>
<dbReference type="InterPro" id="IPR014825">
    <property type="entry name" value="DNA_alkylation"/>
</dbReference>
<sequence>MDNKIKRSPEAENILAQINDQTKLGDLRKIAKDIKKNHELAMELWSSEAFLPRLLAILIMDKKLLTQDFLNKLDEDMQMHPFDERNNLMDWLMANQLAKDKKTIALMASWETSASALQRRTFWYYQARLRWTGQTPPDNTENLLAALETTIMQEEPEVKWAMNFLAGWIGVYDETNRARCMEIGEKTGLYKDEVVSKGCTPNYLPEFITIEVNKRRDK</sequence>
<organism evidence="1 2">
    <name type="scientific">Listeria newyorkensis</name>
    <dbReference type="NCBI Taxonomy" id="1497681"/>
    <lineage>
        <taxon>Bacteria</taxon>
        <taxon>Bacillati</taxon>
        <taxon>Bacillota</taxon>
        <taxon>Bacilli</taxon>
        <taxon>Bacillales</taxon>
        <taxon>Listeriaceae</taxon>
        <taxon>Listeria</taxon>
    </lineage>
</organism>
<dbReference type="InterPro" id="IPR016024">
    <property type="entry name" value="ARM-type_fold"/>
</dbReference>
<evidence type="ECO:0000313" key="2">
    <source>
        <dbReference type="Proteomes" id="UP000569903"/>
    </source>
</evidence>
<dbReference type="Proteomes" id="UP000569903">
    <property type="component" value="Unassembled WGS sequence"/>
</dbReference>
<reference evidence="1 2" key="1">
    <citation type="submission" date="2020-03" db="EMBL/GenBank/DDBJ databases">
        <title>Soil Listeria distribution.</title>
        <authorList>
            <person name="Liao J."/>
            <person name="Wiedmann M."/>
        </authorList>
    </citation>
    <scope>NUCLEOTIDE SEQUENCE [LARGE SCALE GENOMIC DNA]</scope>
    <source>
        <strain evidence="1 2">FSL L7-1614</strain>
    </source>
</reference>
<dbReference type="CDD" id="cd06561">
    <property type="entry name" value="AlkD_like"/>
    <property type="match status" value="1"/>
</dbReference>
<accession>A0A841Z0E5</accession>